<evidence type="ECO:0000256" key="3">
    <source>
        <dbReference type="ARBA" id="ARBA00012462"/>
    </source>
</evidence>
<evidence type="ECO:0000313" key="16">
    <source>
        <dbReference type="EMBL" id="KAK6617784.1"/>
    </source>
</evidence>
<dbReference type="PROSITE" id="PS00137">
    <property type="entry name" value="SUBTILASE_HIS"/>
    <property type="match status" value="1"/>
</dbReference>
<comment type="caution">
    <text evidence="16">The sequence shown here is derived from an EMBL/GenBank/DDBJ whole genome shotgun (WGS) entry which is preliminary data.</text>
</comment>
<keyword evidence="5" id="KW-0031">Aminopeptidase</keyword>
<comment type="similarity">
    <text evidence="2 10">Belongs to the peptidase S8 family.</text>
</comment>
<feature type="domain" description="Tripeptidyl peptidase II C-terminal" evidence="13">
    <location>
        <begin position="1016"/>
        <end position="1082"/>
    </location>
</feature>
<comment type="catalytic activity">
    <reaction evidence="1">
        <text>Release of an N-terminal tripeptide from a polypeptide.</text>
        <dbReference type="EC" id="3.4.14.10"/>
    </reaction>
</comment>
<feature type="active site" description="Charge relay system" evidence="10">
    <location>
        <position position="454"/>
    </location>
</feature>
<dbReference type="InterPro" id="IPR048383">
    <property type="entry name" value="TPPII_Ig-like-1"/>
</dbReference>
<dbReference type="Gene3D" id="1.25.40.710">
    <property type="match status" value="1"/>
</dbReference>
<feature type="domain" description="Tripeptidyl peptidase II second Ig-like" evidence="12">
    <location>
        <begin position="786"/>
        <end position="972"/>
    </location>
</feature>
<dbReference type="InterPro" id="IPR046940">
    <property type="entry name" value="TPPII_Ig-like_sf"/>
</dbReference>
<dbReference type="GO" id="GO:0004252">
    <property type="term" value="F:serine-type endopeptidase activity"/>
    <property type="evidence" value="ECO:0007669"/>
    <property type="project" value="UniProtKB-UniRule"/>
</dbReference>
<dbReference type="InterPro" id="IPR022232">
    <property type="entry name" value="TPPII_C_art"/>
</dbReference>
<evidence type="ECO:0000259" key="14">
    <source>
        <dbReference type="Pfam" id="PF21223"/>
    </source>
</evidence>
<dbReference type="Gene3D" id="3.40.50.200">
    <property type="entry name" value="Peptidase S8/S53 domain"/>
    <property type="match status" value="2"/>
</dbReference>
<protein>
    <recommendedName>
        <fullName evidence="4">Tripeptidyl-peptidase 2</fullName>
        <ecNumber evidence="3">3.4.14.10</ecNumber>
    </recommendedName>
    <alternativeName>
        <fullName evidence="9">Tripeptidyl aminopeptidase</fullName>
    </alternativeName>
</protein>
<dbReference type="Gene3D" id="2.60.40.3170">
    <property type="match status" value="1"/>
</dbReference>
<feature type="domain" description="Tripeptidyl-peptidase II first Ig-like" evidence="14">
    <location>
        <begin position="527"/>
        <end position="641"/>
    </location>
</feature>
<proteinExistence type="inferred from homology"/>
<dbReference type="InterPro" id="IPR034051">
    <property type="entry name" value="TPP_II_domain"/>
</dbReference>
<dbReference type="FunFam" id="3.40.50.200:FF:000003">
    <property type="entry name" value="Tripeptidyl peptidase 2"/>
    <property type="match status" value="1"/>
</dbReference>
<evidence type="ECO:0000256" key="1">
    <source>
        <dbReference type="ARBA" id="ARBA00001910"/>
    </source>
</evidence>
<dbReference type="GO" id="GO:0004177">
    <property type="term" value="F:aminopeptidase activity"/>
    <property type="evidence" value="ECO:0007669"/>
    <property type="project" value="UniProtKB-KW"/>
</dbReference>
<dbReference type="Pfam" id="PF12583">
    <property type="entry name" value="TPPII_C"/>
    <property type="match status" value="1"/>
</dbReference>
<evidence type="ECO:0000313" key="17">
    <source>
        <dbReference type="Proteomes" id="UP001372834"/>
    </source>
</evidence>
<dbReference type="Proteomes" id="UP001372834">
    <property type="component" value="Unassembled WGS sequence"/>
</dbReference>
<evidence type="ECO:0000256" key="8">
    <source>
        <dbReference type="ARBA" id="ARBA00022825"/>
    </source>
</evidence>
<evidence type="ECO:0000259" key="13">
    <source>
        <dbReference type="Pfam" id="PF12583"/>
    </source>
</evidence>
<evidence type="ECO:0000256" key="5">
    <source>
        <dbReference type="ARBA" id="ARBA00022438"/>
    </source>
</evidence>
<sequence length="1281" mass="143424">MSGCIDLEFPVWSLLPKKETGVYQFLSKYPEYDGRGIVIAIFDSGVDPGAAGLQKTSDGKVKLIERFDCSGAGDVNTSTIVEAKNGEITGLTGRTLKIPNSWKNPTGKYHLGVKNVYELYPKSLLDRMEKEKKEKLWDPGHKTAVAEASRKLQEFESKNNTNLGPFEKLTKQNLEAKNEVLSYIEKKYKDVGYACDCVVFHDGTMWRACLDTTEKGKLDECTLLGEYSQTHEYGTFSKDDQLNYSINVHNEGNILEIVSLCSGHGTHVASIASAYFPDEPEKNGIAPGAQIISLSIADNRITSMETGTALVRAMIKVMQLSKEMPLHVINMSYGEHANFSCSGRIGALMTEVVSNHNVTWVAAAGNHGPALCTIGTPPDINTNCIIGVGAYVSPEMMVGEYSMREKLPGMPFTWTSRGPTIDGDIGVTVCAPGGAITSMACYTLRGCQQLNGTSMASPHVAGAVAVLMSGLVQRGVKFSPFSVKRALENTATFLGDLDRFAQGFGLLQVEKAFEHLCQFRDSLERDVRFLVQCGVNSTKGIHMRNSFLDKPKEFNVSVEPVFPIQTDNDSKINFNMRFALLCDDTWVSASSHLDLMNITRTLSVRIDPTCLPEGVHSSIIKAYDVACPEKGMVFYIYITVVKPAQVTDNLNPSLYFKEVAFKPNTIKRHFIRVPPNSTWAYFRANSREQNKTGKFVLHCMQLKPKMGCKTLEFHRMFNVNSNAEIVHSFPCKGGAVLEVTVAKYWASLGDITMDYSVEFHGVKPDNPAITMQGADGLHTIELSSGVRLEEVSPVITLKNLVTIYRPSDSKIHPLCSLRDVIPPSRQIYEIILTYNFHLSKAMEISPNSSLLSDFLYESEFESQLWMLFDSNKQFLGSGDAYPSKYSVKVEKGDYTLKMHVRHEKKDLLEKLSELPLLLSQKMLSPVTLDVYASQSQALIHGKKMNGAVIPPGGYVLPIYVAPINSDRINKEVYPGHYLSGTITYTKDEIGKKADIYPFKYVLPEQCKKSSTSSEDNKEQEKDRTKYQEYKDSLKDLKISWLGKVEWGPEAQELYEELKVAYPENLAVHVSMLQCLEPNEVKSLGFLPLINANLKDQEKEEIAERSRKIIAVADEIISAVDSAQLLAYLGMKSDARADAGKIKMKMNEQKNALIDAYCRKGCALCRLYYIEQPSDNREDFGDSPNCGNENPNLQGVHNIWREVLKFAEPTDTSVIYFMMWHATVCGHYARLAKLLHKLQERKCCREIDLKLVEAYKKLGWDHCEKFLTSWIPVRYPTTYRTF</sequence>
<name>A0AAN8NIX2_POLSC</name>
<dbReference type="CDD" id="cd04857">
    <property type="entry name" value="Peptidases_S8_Tripeptidyl_Aminopeptidase_II"/>
    <property type="match status" value="1"/>
</dbReference>
<feature type="domain" description="Tripeptidyl-peptidase II galactose-binding" evidence="15">
    <location>
        <begin position="661"/>
        <end position="749"/>
    </location>
</feature>
<evidence type="ECO:0000259" key="12">
    <source>
        <dbReference type="Pfam" id="PF12580"/>
    </source>
</evidence>
<evidence type="ECO:0000256" key="4">
    <source>
        <dbReference type="ARBA" id="ARBA00020244"/>
    </source>
</evidence>
<dbReference type="InterPro" id="IPR000209">
    <property type="entry name" value="Peptidase_S8/S53_dom"/>
</dbReference>
<dbReference type="InterPro" id="IPR023828">
    <property type="entry name" value="Peptidase_S8_Ser-AS"/>
</dbReference>
<dbReference type="Pfam" id="PF12580">
    <property type="entry name" value="TPPII"/>
    <property type="match status" value="1"/>
</dbReference>
<dbReference type="PROSITE" id="PS51892">
    <property type="entry name" value="SUBTILASE"/>
    <property type="match status" value="1"/>
</dbReference>
<keyword evidence="7 10" id="KW-0378">Hydrolase</keyword>
<dbReference type="Pfam" id="PF21223">
    <property type="entry name" value="TPPII_Ig-like-1"/>
    <property type="match status" value="1"/>
</dbReference>
<dbReference type="PRINTS" id="PR00723">
    <property type="entry name" value="SUBTILISIN"/>
</dbReference>
<dbReference type="Gene3D" id="6.10.250.3080">
    <property type="match status" value="1"/>
</dbReference>
<feature type="active site" description="Charge relay system" evidence="10">
    <location>
        <position position="43"/>
    </location>
</feature>
<dbReference type="InterPro" id="IPR015500">
    <property type="entry name" value="Peptidase_S8_subtilisin-rel"/>
</dbReference>
<feature type="active site" description="Charge relay system" evidence="10">
    <location>
        <position position="264"/>
    </location>
</feature>
<dbReference type="InterPro" id="IPR022398">
    <property type="entry name" value="Peptidase_S8_His-AS"/>
</dbReference>
<dbReference type="GO" id="GO:0005829">
    <property type="term" value="C:cytosol"/>
    <property type="evidence" value="ECO:0007669"/>
    <property type="project" value="TreeGrafter"/>
</dbReference>
<organism evidence="16 17">
    <name type="scientific">Polyplax serrata</name>
    <name type="common">Common mouse louse</name>
    <dbReference type="NCBI Taxonomy" id="468196"/>
    <lineage>
        <taxon>Eukaryota</taxon>
        <taxon>Metazoa</taxon>
        <taxon>Ecdysozoa</taxon>
        <taxon>Arthropoda</taxon>
        <taxon>Hexapoda</taxon>
        <taxon>Insecta</taxon>
        <taxon>Pterygota</taxon>
        <taxon>Neoptera</taxon>
        <taxon>Paraneoptera</taxon>
        <taxon>Psocodea</taxon>
        <taxon>Troctomorpha</taxon>
        <taxon>Phthiraptera</taxon>
        <taxon>Anoplura</taxon>
        <taxon>Polyplacidae</taxon>
        <taxon>Polyplax</taxon>
    </lineage>
</organism>
<keyword evidence="6 10" id="KW-0645">Protease</keyword>
<evidence type="ECO:0000256" key="7">
    <source>
        <dbReference type="ARBA" id="ARBA00022801"/>
    </source>
</evidence>
<dbReference type="EC" id="3.4.14.10" evidence="3"/>
<dbReference type="GO" id="GO:0008240">
    <property type="term" value="F:tripeptidyl-peptidase activity"/>
    <property type="evidence" value="ECO:0007669"/>
    <property type="project" value="UniProtKB-EC"/>
</dbReference>
<dbReference type="InterPro" id="IPR048384">
    <property type="entry name" value="TPPII_GBD"/>
</dbReference>
<dbReference type="InterPro" id="IPR036852">
    <property type="entry name" value="Peptidase_S8/S53_dom_sf"/>
</dbReference>
<evidence type="ECO:0000256" key="10">
    <source>
        <dbReference type="PROSITE-ProRule" id="PRU01240"/>
    </source>
</evidence>
<evidence type="ECO:0000259" key="11">
    <source>
        <dbReference type="Pfam" id="PF00082"/>
    </source>
</evidence>
<dbReference type="Pfam" id="PF00082">
    <property type="entry name" value="Peptidase_S8"/>
    <property type="match status" value="1"/>
</dbReference>
<dbReference type="Pfam" id="PF21316">
    <property type="entry name" value="TPPII_GBD"/>
    <property type="match status" value="1"/>
</dbReference>
<dbReference type="PANTHER" id="PTHR43806:SF14">
    <property type="entry name" value="TRIPEPTIDYL-PEPTIDASE 2"/>
    <property type="match status" value="1"/>
</dbReference>
<dbReference type="InterPro" id="IPR050131">
    <property type="entry name" value="Peptidase_S8_subtilisin-like"/>
</dbReference>
<dbReference type="InterPro" id="IPR046939">
    <property type="entry name" value="TPPII_C_sf"/>
</dbReference>
<dbReference type="EMBL" id="JAWJWE010000043">
    <property type="protein sequence ID" value="KAK6617784.1"/>
    <property type="molecule type" value="Genomic_DNA"/>
</dbReference>
<dbReference type="PANTHER" id="PTHR43806">
    <property type="entry name" value="PEPTIDASE S8"/>
    <property type="match status" value="1"/>
</dbReference>
<dbReference type="SUPFAM" id="SSF52743">
    <property type="entry name" value="Subtilisin-like"/>
    <property type="match status" value="1"/>
</dbReference>
<evidence type="ECO:0000256" key="2">
    <source>
        <dbReference type="ARBA" id="ARBA00011073"/>
    </source>
</evidence>
<gene>
    <name evidence="16" type="ORF">RUM43_014012</name>
</gene>
<reference evidence="16 17" key="1">
    <citation type="submission" date="2023-10" db="EMBL/GenBank/DDBJ databases">
        <title>Genomes of two closely related lineages of the louse Polyplax serrata with different host specificities.</title>
        <authorList>
            <person name="Martinu J."/>
            <person name="Tarabai H."/>
            <person name="Stefka J."/>
            <person name="Hypsa V."/>
        </authorList>
    </citation>
    <scope>NUCLEOTIDE SEQUENCE [LARGE SCALE GENOMIC DNA]</scope>
    <source>
        <strain evidence="16">HR10_N</strain>
    </source>
</reference>
<evidence type="ECO:0000259" key="15">
    <source>
        <dbReference type="Pfam" id="PF21316"/>
    </source>
</evidence>
<dbReference type="InterPro" id="IPR022229">
    <property type="entry name" value="TPPII_Ig-like-2"/>
</dbReference>
<evidence type="ECO:0000256" key="6">
    <source>
        <dbReference type="ARBA" id="ARBA00022670"/>
    </source>
</evidence>
<accession>A0AAN8NIX2</accession>
<keyword evidence="8 10" id="KW-0720">Serine protease</keyword>
<evidence type="ECO:0000256" key="9">
    <source>
        <dbReference type="ARBA" id="ARBA00032232"/>
    </source>
</evidence>
<feature type="domain" description="Peptidase S8/S53" evidence="11">
    <location>
        <begin position="34"/>
        <end position="505"/>
    </location>
</feature>
<dbReference type="PROSITE" id="PS00138">
    <property type="entry name" value="SUBTILASE_SER"/>
    <property type="match status" value="1"/>
</dbReference>
<dbReference type="GO" id="GO:0006508">
    <property type="term" value="P:proteolysis"/>
    <property type="evidence" value="ECO:0007669"/>
    <property type="project" value="UniProtKB-KW"/>
</dbReference>